<dbReference type="PANTHER" id="PTHR46173">
    <property type="entry name" value="CCA TRNA NUCLEOTIDYLTRANSFERASE 1, MITOCHONDRIAL"/>
    <property type="match status" value="1"/>
</dbReference>
<feature type="binding site" evidence="11">
    <location>
        <position position="162"/>
    </location>
    <ligand>
        <name>ATP</name>
        <dbReference type="ChEBI" id="CHEBI:30616"/>
    </ligand>
</feature>
<keyword evidence="4 11" id="KW-0548">Nucleotidyltransferase</keyword>
<keyword evidence="8 11" id="KW-0067">ATP-binding</keyword>
<dbReference type="KEGG" id="lalw:BTM29_10270"/>
<keyword evidence="7 11" id="KW-0692">RNA repair</keyword>
<dbReference type="InterPro" id="IPR032828">
    <property type="entry name" value="PolyA_RNA-bd"/>
</dbReference>
<dbReference type="Pfam" id="PF01743">
    <property type="entry name" value="PolyA_pol"/>
    <property type="match status" value="1"/>
</dbReference>
<evidence type="ECO:0000256" key="8">
    <source>
        <dbReference type="ARBA" id="ARBA00022840"/>
    </source>
</evidence>
<comment type="function">
    <text evidence="11">Catalyzes the addition and repair of the essential 3'-terminal CCA sequence in tRNAs without using a nucleic acid template. Adds these three nucleotides in the order of C, C, and A to the tRNA nucleotide-73, using CTP and ATP as substrates and producing inorganic pyrophosphate. tRNA 3'-terminal CCA addition is required both for tRNA processing and repair. Also involved in tRNA surveillance by mediating tandem CCA addition to generate a CCACCA at the 3' terminus of unstable tRNAs. While stable tRNAs receive only 3'-terminal CCA, unstable tRNAs are marked with CCACCA and rapidly degraded.</text>
</comment>
<dbReference type="InterPro" id="IPR002646">
    <property type="entry name" value="PolA_pol_head_dom"/>
</dbReference>
<feature type="binding site" evidence="11">
    <location>
        <position position="116"/>
    </location>
    <ligand>
        <name>ATP</name>
        <dbReference type="ChEBI" id="CHEBI:30616"/>
    </ligand>
</feature>
<evidence type="ECO:0000256" key="11">
    <source>
        <dbReference type="HAMAP-Rule" id="MF_01263"/>
    </source>
</evidence>
<dbReference type="RefSeq" id="WP_076617153.1">
    <property type="nucleotide sequence ID" value="NZ_CP019323.1"/>
</dbReference>
<dbReference type="GO" id="GO:0000049">
    <property type="term" value="F:tRNA binding"/>
    <property type="evidence" value="ECO:0007669"/>
    <property type="project" value="UniProtKB-UniRule"/>
</dbReference>
<sequence>MRIKQLPSDFKKALPVLEEIEKAGFEAYFVGGSVRDHILGLPIHDVDIATSAYPEEIKTIFNRTIDTGIQHGTVTVLFEEDSYEITTFRTESGYQDFRRPDSVTFVRSLEDDLKRRDFTINALAVDRNGRVIDKFDGLADLNKRVIRAVGKAEERFHEDALRMMRAVRFQSQLGFTVEAETAIAIKDNAHLLNKIAIERIREEFIKLMLGKSWQIGFSDFLNLDLFEYCPSFNDQKSNLEKLLKLDDKSFVDEQSAWTAIGYVMDLEPNQFNKMLRDWKVSNKSREISVATDKMLKQFKSGNFDIWDIYCLGVSNFDRVKSLCQLFRIEFDDDTLTQKVVNIPIESSHDLAITGNDVIKILGIKPGPEIGKYMSDLEHKVVEGNVYNNFDKLREYLLSK</sequence>
<comment type="catalytic activity">
    <reaction evidence="11">
        <text>a tRNA with a 3' CCA end + 2 CTP + ATP = a tRNA with a 3' CCACCA end + 3 diphosphate</text>
        <dbReference type="Rhea" id="RHEA:76235"/>
        <dbReference type="Rhea" id="RHEA-COMP:10468"/>
        <dbReference type="Rhea" id="RHEA-COMP:18655"/>
        <dbReference type="ChEBI" id="CHEBI:30616"/>
        <dbReference type="ChEBI" id="CHEBI:33019"/>
        <dbReference type="ChEBI" id="CHEBI:37563"/>
        <dbReference type="ChEBI" id="CHEBI:83071"/>
        <dbReference type="ChEBI" id="CHEBI:195187"/>
    </reaction>
</comment>
<dbReference type="Gene3D" id="1.10.110.30">
    <property type="match status" value="1"/>
</dbReference>
<feature type="binding site" evidence="11">
    <location>
        <position position="47"/>
    </location>
    <ligand>
        <name>Mg(2+)</name>
        <dbReference type="ChEBI" id="CHEBI:18420"/>
    </ligand>
</feature>
<comment type="cofactor">
    <cofactor evidence="1 11">
        <name>Mg(2+)</name>
        <dbReference type="ChEBI" id="CHEBI:18420"/>
    </cofactor>
</comment>
<evidence type="ECO:0000313" key="15">
    <source>
        <dbReference type="EMBL" id="APX72914.1"/>
    </source>
</evidence>
<feature type="binding site" evidence="11">
    <location>
        <position position="35"/>
    </location>
    <ligand>
        <name>ATP</name>
        <dbReference type="ChEBI" id="CHEBI:30616"/>
    </ligand>
</feature>
<dbReference type="InterPro" id="IPR043519">
    <property type="entry name" value="NT_sf"/>
</dbReference>
<evidence type="ECO:0000256" key="10">
    <source>
        <dbReference type="ARBA" id="ARBA00022884"/>
    </source>
</evidence>
<evidence type="ECO:0000259" key="14">
    <source>
        <dbReference type="Pfam" id="PF13735"/>
    </source>
</evidence>
<name>A0A1P8Q4Y8_9LACO</name>
<dbReference type="Pfam" id="PF13735">
    <property type="entry name" value="tRNA_NucTran2_2"/>
    <property type="match status" value="1"/>
</dbReference>
<evidence type="ECO:0000256" key="5">
    <source>
        <dbReference type="ARBA" id="ARBA00022723"/>
    </source>
</evidence>
<dbReference type="SUPFAM" id="SSF81301">
    <property type="entry name" value="Nucleotidyltransferase"/>
    <property type="match status" value="1"/>
</dbReference>
<dbReference type="Pfam" id="PF12627">
    <property type="entry name" value="PolyA_pol_RNAbd"/>
    <property type="match status" value="1"/>
</dbReference>
<feature type="binding site" evidence="11">
    <location>
        <position position="116"/>
    </location>
    <ligand>
        <name>CTP</name>
        <dbReference type="ChEBI" id="CHEBI:37563"/>
    </ligand>
</feature>
<keyword evidence="2 11" id="KW-0808">Transferase</keyword>
<feature type="binding site" evidence="11">
    <location>
        <position position="168"/>
    </location>
    <ligand>
        <name>ATP</name>
        <dbReference type="ChEBI" id="CHEBI:30616"/>
    </ligand>
</feature>
<feature type="binding site" evidence="11">
    <location>
        <position position="159"/>
    </location>
    <ligand>
        <name>ATP</name>
        <dbReference type="ChEBI" id="CHEBI:30616"/>
    </ligand>
</feature>
<feature type="binding site" evidence="11">
    <location>
        <position position="35"/>
    </location>
    <ligand>
        <name>CTP</name>
        <dbReference type="ChEBI" id="CHEBI:37563"/>
    </ligand>
</feature>
<evidence type="ECO:0000256" key="7">
    <source>
        <dbReference type="ARBA" id="ARBA00022800"/>
    </source>
</evidence>
<keyword evidence="5 11" id="KW-0479">Metal-binding</keyword>
<comment type="miscellaneous">
    <text evidence="11">A single active site specifically recognizes both ATP and CTP and is responsible for their addition.</text>
</comment>
<dbReference type="GO" id="GO:0000287">
    <property type="term" value="F:magnesium ion binding"/>
    <property type="evidence" value="ECO:0007669"/>
    <property type="project" value="UniProtKB-UniRule"/>
</dbReference>
<accession>A0A1P8Q4Y8</accession>
<feature type="domain" description="CCA-adding enzyme C-terminal" evidence="14">
    <location>
        <begin position="250"/>
        <end position="394"/>
    </location>
</feature>
<dbReference type="CDD" id="cd05398">
    <property type="entry name" value="NT_ClassII-CCAase"/>
    <property type="match status" value="1"/>
</dbReference>
<dbReference type="Proteomes" id="UP000187499">
    <property type="component" value="Chromosome"/>
</dbReference>
<evidence type="ECO:0000256" key="9">
    <source>
        <dbReference type="ARBA" id="ARBA00022842"/>
    </source>
</evidence>
<feature type="binding site" evidence="11">
    <location>
        <position position="32"/>
    </location>
    <ligand>
        <name>ATP</name>
        <dbReference type="ChEBI" id="CHEBI:30616"/>
    </ligand>
</feature>
<evidence type="ECO:0000313" key="16">
    <source>
        <dbReference type="Proteomes" id="UP000187499"/>
    </source>
</evidence>
<organism evidence="15 16">
    <name type="scientific">Companilactobacillus allii</name>
    <dbReference type="NCBI Taxonomy" id="1847728"/>
    <lineage>
        <taxon>Bacteria</taxon>
        <taxon>Bacillati</taxon>
        <taxon>Bacillota</taxon>
        <taxon>Bacilli</taxon>
        <taxon>Lactobacillales</taxon>
        <taxon>Lactobacillaceae</taxon>
        <taxon>Companilactobacillus</taxon>
    </lineage>
</organism>
<feature type="domain" description="tRNA nucleotidyltransferase/poly(A) polymerase RNA and SrmB- binding" evidence="13">
    <location>
        <begin position="174"/>
        <end position="232"/>
    </location>
</feature>
<keyword evidence="6 11" id="KW-0547">Nucleotide-binding</keyword>
<protein>
    <recommendedName>
        <fullName evidence="11">CCA-adding enzyme</fullName>
        <ecNumber evidence="11">2.7.7.72</ecNumber>
    </recommendedName>
    <alternativeName>
        <fullName evidence="11">CCA tRNA nucleotidyltransferase</fullName>
    </alternativeName>
    <alternativeName>
        <fullName evidence="11">tRNA CCA-pyrophosphorylase</fullName>
    </alternativeName>
    <alternativeName>
        <fullName evidence="11">tRNA adenylyl-/cytidylyl- transferase</fullName>
    </alternativeName>
    <alternativeName>
        <fullName evidence="11">tRNA nucleotidyltransferase</fullName>
    </alternativeName>
    <alternativeName>
        <fullName evidence="11">tRNA-NT</fullName>
    </alternativeName>
</protein>
<dbReference type="GO" id="GO:0160016">
    <property type="term" value="F:CCACCA tRNA nucleotidyltransferase activity"/>
    <property type="evidence" value="ECO:0007669"/>
    <property type="project" value="RHEA"/>
</dbReference>
<dbReference type="PANTHER" id="PTHR46173:SF1">
    <property type="entry name" value="CCA TRNA NUCLEOTIDYLTRANSFERASE 1, MITOCHONDRIAL"/>
    <property type="match status" value="1"/>
</dbReference>
<feature type="binding site" evidence="11">
    <location>
        <position position="165"/>
    </location>
    <ligand>
        <name>ATP</name>
        <dbReference type="ChEBI" id="CHEBI:30616"/>
    </ligand>
</feature>
<dbReference type="InterPro" id="IPR032810">
    <property type="entry name" value="CCA-adding_enz_C"/>
</dbReference>
<comment type="subunit">
    <text evidence="11">Homodimer.</text>
</comment>
<dbReference type="HAMAP" id="MF_01263">
    <property type="entry name" value="CCA_bact_type3"/>
    <property type="match status" value="1"/>
</dbReference>
<dbReference type="Gene3D" id="1.10.246.80">
    <property type="match status" value="1"/>
</dbReference>
<comment type="similarity">
    <text evidence="11">Belongs to the tRNA nucleotidyltransferase/poly(A) polymerase family. Bacterial CCA-adding enzyme type 3 subfamily.</text>
</comment>
<dbReference type="Gene3D" id="1.20.58.560">
    <property type="match status" value="1"/>
</dbReference>
<keyword evidence="3 11" id="KW-0819">tRNA processing</keyword>
<feature type="binding site" evidence="11">
    <location>
        <position position="162"/>
    </location>
    <ligand>
        <name>CTP</name>
        <dbReference type="ChEBI" id="CHEBI:37563"/>
    </ligand>
</feature>
<feature type="binding site" evidence="11">
    <location>
        <position position="168"/>
    </location>
    <ligand>
        <name>CTP</name>
        <dbReference type="ChEBI" id="CHEBI:37563"/>
    </ligand>
</feature>
<reference evidence="16" key="1">
    <citation type="submission" date="2016-12" db="EMBL/GenBank/DDBJ databases">
        <authorList>
            <person name="Jung M.Y."/>
            <person name="Lee S.H."/>
        </authorList>
    </citation>
    <scope>NUCLEOTIDE SEQUENCE [LARGE SCALE GENOMIC DNA]</scope>
    <source>
        <strain evidence="16">WiKim39</strain>
    </source>
</reference>
<dbReference type="SUPFAM" id="SSF81891">
    <property type="entry name" value="Poly A polymerase C-terminal region-like"/>
    <property type="match status" value="1"/>
</dbReference>
<dbReference type="Gene3D" id="3.30.460.10">
    <property type="entry name" value="Beta Polymerase, domain 2"/>
    <property type="match status" value="1"/>
</dbReference>
<feature type="domain" description="Poly A polymerase head" evidence="12">
    <location>
        <begin position="27"/>
        <end position="147"/>
    </location>
</feature>
<evidence type="ECO:0000259" key="13">
    <source>
        <dbReference type="Pfam" id="PF12627"/>
    </source>
</evidence>
<dbReference type="NCBIfam" id="NF009814">
    <property type="entry name" value="PRK13299.1"/>
    <property type="match status" value="1"/>
</dbReference>
<comment type="catalytic activity">
    <reaction evidence="11">
        <text>a tRNA precursor + 2 CTP + ATP = a tRNA with a 3' CCA end + 3 diphosphate</text>
        <dbReference type="Rhea" id="RHEA:14433"/>
        <dbReference type="Rhea" id="RHEA-COMP:10465"/>
        <dbReference type="Rhea" id="RHEA-COMP:10468"/>
        <dbReference type="ChEBI" id="CHEBI:30616"/>
        <dbReference type="ChEBI" id="CHEBI:33019"/>
        <dbReference type="ChEBI" id="CHEBI:37563"/>
        <dbReference type="ChEBI" id="CHEBI:74896"/>
        <dbReference type="ChEBI" id="CHEBI:83071"/>
        <dbReference type="EC" id="2.7.7.72"/>
    </reaction>
</comment>
<keyword evidence="9 11" id="KW-0460">Magnesium</keyword>
<dbReference type="GO" id="GO:0001680">
    <property type="term" value="P:tRNA 3'-terminal CCA addition"/>
    <property type="evidence" value="ECO:0007669"/>
    <property type="project" value="UniProtKB-UniRule"/>
</dbReference>
<dbReference type="GO" id="GO:0005524">
    <property type="term" value="F:ATP binding"/>
    <property type="evidence" value="ECO:0007669"/>
    <property type="project" value="UniProtKB-UniRule"/>
</dbReference>
<dbReference type="InterPro" id="IPR023068">
    <property type="entry name" value="CCA-adding_enz_firmicutes"/>
</dbReference>
<feature type="binding site" evidence="11">
    <location>
        <position position="159"/>
    </location>
    <ligand>
        <name>CTP</name>
        <dbReference type="ChEBI" id="CHEBI:37563"/>
    </ligand>
</feature>
<dbReference type="GO" id="GO:0004810">
    <property type="term" value="F:CCA tRNA nucleotidyltransferase activity"/>
    <property type="evidence" value="ECO:0007669"/>
    <property type="project" value="UniProtKB-UniRule"/>
</dbReference>
<dbReference type="GO" id="GO:0042245">
    <property type="term" value="P:RNA repair"/>
    <property type="evidence" value="ECO:0007669"/>
    <property type="project" value="UniProtKB-KW"/>
</dbReference>
<evidence type="ECO:0000259" key="12">
    <source>
        <dbReference type="Pfam" id="PF01743"/>
    </source>
</evidence>
<dbReference type="AlphaFoldDB" id="A0A1P8Q4Y8"/>
<feature type="binding site" evidence="11">
    <location>
        <position position="32"/>
    </location>
    <ligand>
        <name>CTP</name>
        <dbReference type="ChEBI" id="CHEBI:37563"/>
    </ligand>
</feature>
<feature type="binding site" evidence="11">
    <location>
        <position position="165"/>
    </location>
    <ligand>
        <name>CTP</name>
        <dbReference type="ChEBI" id="CHEBI:37563"/>
    </ligand>
</feature>
<keyword evidence="16" id="KW-1185">Reference proteome</keyword>
<gene>
    <name evidence="11" type="primary">cca</name>
    <name evidence="15" type="ORF">BTM29_10270</name>
</gene>
<dbReference type="InterPro" id="IPR050264">
    <property type="entry name" value="Bact_CCA-adding_enz_type3_sf"/>
</dbReference>
<dbReference type="EC" id="2.7.7.72" evidence="11"/>
<evidence type="ECO:0000256" key="6">
    <source>
        <dbReference type="ARBA" id="ARBA00022741"/>
    </source>
</evidence>
<proteinExistence type="inferred from homology"/>
<evidence type="ECO:0000256" key="4">
    <source>
        <dbReference type="ARBA" id="ARBA00022695"/>
    </source>
</evidence>
<feature type="binding site" evidence="11">
    <location>
        <position position="45"/>
    </location>
    <ligand>
        <name>Mg(2+)</name>
        <dbReference type="ChEBI" id="CHEBI:18420"/>
    </ligand>
</feature>
<evidence type="ECO:0000256" key="1">
    <source>
        <dbReference type="ARBA" id="ARBA00001946"/>
    </source>
</evidence>
<evidence type="ECO:0000256" key="2">
    <source>
        <dbReference type="ARBA" id="ARBA00022679"/>
    </source>
</evidence>
<dbReference type="EMBL" id="CP019323">
    <property type="protein sequence ID" value="APX72914.1"/>
    <property type="molecule type" value="Genomic_DNA"/>
</dbReference>
<dbReference type="STRING" id="1847728.BTM29_10270"/>
<keyword evidence="10 11" id="KW-0694">RNA-binding</keyword>
<evidence type="ECO:0000256" key="3">
    <source>
        <dbReference type="ARBA" id="ARBA00022694"/>
    </source>
</evidence>
<dbReference type="OrthoDB" id="9805698at2"/>